<dbReference type="RefSeq" id="WP_135502573.1">
    <property type="nucleotide sequence ID" value="NZ_JACHHE010000007.1"/>
</dbReference>
<reference evidence="1 2" key="1">
    <citation type="submission" date="2020-08" db="EMBL/GenBank/DDBJ databases">
        <title>Genomic Encyclopedia of Type Strains, Phase IV (KMG-IV): sequencing the most valuable type-strain genomes for metagenomic binning, comparative biology and taxonomic classification.</title>
        <authorList>
            <person name="Goeker M."/>
        </authorList>
    </citation>
    <scope>NUCLEOTIDE SEQUENCE [LARGE SCALE GENOMIC DNA]</scope>
    <source>
        <strain evidence="1 2">DSM 15895</strain>
    </source>
</reference>
<protein>
    <submittedName>
        <fullName evidence="1">Uncharacterized protein</fullName>
    </submittedName>
</protein>
<comment type="caution">
    <text evidence="1">The sequence shown here is derived from an EMBL/GenBank/DDBJ whole genome shotgun (WGS) entry which is preliminary data.</text>
</comment>
<evidence type="ECO:0000313" key="2">
    <source>
        <dbReference type="Proteomes" id="UP000525923"/>
    </source>
</evidence>
<organism evidence="1 2">
    <name type="scientific">Planococcus koreensis</name>
    <dbReference type="NCBI Taxonomy" id="112331"/>
    <lineage>
        <taxon>Bacteria</taxon>
        <taxon>Bacillati</taxon>
        <taxon>Bacillota</taxon>
        <taxon>Bacilli</taxon>
        <taxon>Bacillales</taxon>
        <taxon>Caryophanaceae</taxon>
        <taxon>Planococcus</taxon>
    </lineage>
</organism>
<keyword evidence="2" id="KW-1185">Reference proteome</keyword>
<dbReference type="AlphaFoldDB" id="A0A7W8CT07"/>
<dbReference type="Proteomes" id="UP000525923">
    <property type="component" value="Unassembled WGS sequence"/>
</dbReference>
<gene>
    <name evidence="1" type="ORF">HNQ44_002572</name>
</gene>
<sequence length="162" mass="18659">MPTRNSKLLIKDPFIMNEDTVNEAVWNFIKSAGFHCPDFLTGNKIGVDVEGEKHGWRIYVESKGSHANTHDLDTVFDSGQIKTHTYMQIGKLMEYQTIGKENSLYVMANPDIPRIRNRVDKVMKSINFAGFIRFWIREDGSVEVDYPRHVEKTLLEIGLIQN</sequence>
<evidence type="ECO:0000313" key="1">
    <source>
        <dbReference type="EMBL" id="MBB5181107.1"/>
    </source>
</evidence>
<dbReference type="EMBL" id="JACHHE010000007">
    <property type="protein sequence ID" value="MBB5181107.1"/>
    <property type="molecule type" value="Genomic_DNA"/>
</dbReference>
<accession>A0A7W8CT07</accession>
<proteinExistence type="predicted"/>
<name>A0A7W8CT07_9BACL</name>
<dbReference type="OrthoDB" id="2967966at2"/>